<feature type="chain" id="PRO_5008266832" evidence="1">
    <location>
        <begin position="22"/>
        <end position="273"/>
    </location>
</feature>
<dbReference type="InterPro" id="IPR037176">
    <property type="entry name" value="Osmotin/thaumatin-like_sf"/>
</dbReference>
<protein>
    <submittedName>
        <fullName evidence="2">Uncharacterized protein</fullName>
    </submittedName>
</protein>
<reference evidence="2" key="1">
    <citation type="submission" date="2014-12" db="EMBL/GenBank/DDBJ databases">
        <title>Genome Sequence of Valsa Canker Pathogens Uncovers a Specific Adaption of Colonization on Woody Bark.</title>
        <authorList>
            <person name="Yin Z."/>
            <person name="Liu H."/>
            <person name="Gao X."/>
            <person name="Li Z."/>
            <person name="Song N."/>
            <person name="Ke X."/>
            <person name="Dai Q."/>
            <person name="Wu Y."/>
            <person name="Sun Y."/>
            <person name="Xu J.-R."/>
            <person name="Kang Z.K."/>
            <person name="Wang L."/>
            <person name="Huang L."/>
        </authorList>
    </citation>
    <scope>NUCLEOTIDE SEQUENCE [LARGE SCALE GENOMIC DNA]</scope>
    <source>
        <strain evidence="2">03-8</strain>
    </source>
</reference>
<evidence type="ECO:0000313" key="2">
    <source>
        <dbReference type="EMBL" id="KUI67861.1"/>
    </source>
</evidence>
<keyword evidence="1" id="KW-0732">Signal</keyword>
<dbReference type="OrthoDB" id="430315at2759"/>
<dbReference type="SMR" id="A0A194VUH0"/>
<evidence type="ECO:0000313" key="3">
    <source>
        <dbReference type="Proteomes" id="UP000078559"/>
    </source>
</evidence>
<feature type="signal peptide" evidence="1">
    <location>
        <begin position="1"/>
        <end position="21"/>
    </location>
</feature>
<evidence type="ECO:0000256" key="1">
    <source>
        <dbReference type="SAM" id="SignalP"/>
    </source>
</evidence>
<proteinExistence type="predicted"/>
<dbReference type="AlphaFoldDB" id="A0A194VUH0"/>
<keyword evidence="3" id="KW-1185">Reference proteome</keyword>
<dbReference type="EMBL" id="CM003100">
    <property type="protein sequence ID" value="KUI67861.1"/>
    <property type="molecule type" value="Genomic_DNA"/>
</dbReference>
<accession>A0A194VUH0</accession>
<dbReference type="SUPFAM" id="SSF49870">
    <property type="entry name" value="Osmotin, thaumatin-like protein"/>
    <property type="match status" value="1"/>
</dbReference>
<sequence>MSSLRTTVLMSVAGLASLILAAPQILPHAATLTTVPPLSGTEGTISPTLGTAIHGALNDPIPTEAARLARDDERLNKRVDVGPEYLTIQIINSYGDTITTSHAHNAGSPTAVSGAIGPGIMTNGETAAFAVPTGWAGNVAINDAGWSITGDDSLLEASYVVADGYDFAVADVDISYVNGFSVAITCECSGTWVAGCNKNLFQLNTCSDNDGENACVNPLRADTSATSATTFFAPCEGAAYTFPNDNAANVWGSCQSGLITCCVGSSCPASILQ</sequence>
<organism evidence="2 3">
    <name type="scientific">Cytospora mali</name>
    <name type="common">Apple Valsa canker fungus</name>
    <name type="synonym">Valsa mali</name>
    <dbReference type="NCBI Taxonomy" id="578113"/>
    <lineage>
        <taxon>Eukaryota</taxon>
        <taxon>Fungi</taxon>
        <taxon>Dikarya</taxon>
        <taxon>Ascomycota</taxon>
        <taxon>Pezizomycotina</taxon>
        <taxon>Sordariomycetes</taxon>
        <taxon>Sordariomycetidae</taxon>
        <taxon>Diaporthales</taxon>
        <taxon>Cytosporaceae</taxon>
        <taxon>Cytospora</taxon>
    </lineage>
</organism>
<gene>
    <name evidence="2" type="ORF">VM1G_02865</name>
</gene>
<dbReference type="Proteomes" id="UP000078559">
    <property type="component" value="Chromosome 3"/>
</dbReference>
<name>A0A194VUH0_CYTMA</name>